<protein>
    <recommendedName>
        <fullName evidence="9">Major facilitator superfamily (MFS) profile domain-containing protein</fullName>
    </recommendedName>
</protein>
<evidence type="ECO:0000256" key="6">
    <source>
        <dbReference type="ARBA" id="ARBA00022989"/>
    </source>
</evidence>
<dbReference type="Gene3D" id="1.20.1250.20">
    <property type="entry name" value="MFS general substrate transporter like domains"/>
    <property type="match status" value="1"/>
</dbReference>
<dbReference type="InterPro" id="IPR020846">
    <property type="entry name" value="MFS_dom"/>
</dbReference>
<dbReference type="PROSITE" id="PS50850">
    <property type="entry name" value="MFS"/>
    <property type="match status" value="1"/>
</dbReference>
<feature type="transmembrane region" description="Helical" evidence="8">
    <location>
        <begin position="111"/>
        <end position="133"/>
    </location>
</feature>
<dbReference type="PANTHER" id="PTHR48021">
    <property type="match status" value="1"/>
</dbReference>
<keyword evidence="11" id="KW-1185">Reference proteome</keyword>
<dbReference type="PROSITE" id="PS51257">
    <property type="entry name" value="PROKAR_LIPOPROTEIN"/>
    <property type="match status" value="1"/>
</dbReference>
<dbReference type="GO" id="GO:0005886">
    <property type="term" value="C:plasma membrane"/>
    <property type="evidence" value="ECO:0007669"/>
    <property type="project" value="UniProtKB-SubCell"/>
</dbReference>
<feature type="domain" description="Major facilitator superfamily (MFS) profile" evidence="9">
    <location>
        <begin position="12"/>
        <end position="440"/>
    </location>
</feature>
<dbReference type="PANTHER" id="PTHR48021:SF47">
    <property type="entry name" value="GH17672P"/>
    <property type="match status" value="1"/>
</dbReference>
<accession>A0AAW1TJ93</accession>
<feature type="transmembrane region" description="Helical" evidence="8">
    <location>
        <begin position="170"/>
        <end position="191"/>
    </location>
</feature>
<dbReference type="PROSITE" id="PS00217">
    <property type="entry name" value="SUGAR_TRANSPORT_2"/>
    <property type="match status" value="1"/>
</dbReference>
<feature type="transmembrane region" description="Helical" evidence="8">
    <location>
        <begin position="57"/>
        <end position="79"/>
    </location>
</feature>
<keyword evidence="5 8" id="KW-0812">Transmembrane</keyword>
<name>A0AAW1TJ93_9CUCU</name>
<dbReference type="InterPro" id="IPR005828">
    <property type="entry name" value="MFS_sugar_transport-like"/>
</dbReference>
<evidence type="ECO:0000259" key="9">
    <source>
        <dbReference type="PROSITE" id="PS50850"/>
    </source>
</evidence>
<dbReference type="SUPFAM" id="SSF103473">
    <property type="entry name" value="MFS general substrate transporter"/>
    <property type="match status" value="1"/>
</dbReference>
<dbReference type="Pfam" id="PF00083">
    <property type="entry name" value="Sugar_tr"/>
    <property type="match status" value="1"/>
</dbReference>
<dbReference type="GO" id="GO:0022857">
    <property type="term" value="F:transmembrane transporter activity"/>
    <property type="evidence" value="ECO:0007669"/>
    <property type="project" value="InterPro"/>
</dbReference>
<evidence type="ECO:0000313" key="10">
    <source>
        <dbReference type="EMBL" id="KAK9869528.1"/>
    </source>
</evidence>
<dbReference type="InterPro" id="IPR050549">
    <property type="entry name" value="MFS_Trehalose_Transporter"/>
</dbReference>
<keyword evidence="7 8" id="KW-0472">Membrane</keyword>
<reference evidence="10 11" key="1">
    <citation type="submission" date="2023-03" db="EMBL/GenBank/DDBJ databases">
        <title>Genome insight into feeding habits of ladybird beetles.</title>
        <authorList>
            <person name="Li H.-S."/>
            <person name="Huang Y.-H."/>
            <person name="Pang H."/>
        </authorList>
    </citation>
    <scope>NUCLEOTIDE SEQUENCE [LARGE SCALE GENOMIC DNA]</scope>
    <source>
        <strain evidence="10">SYSU_2023b</strain>
        <tissue evidence="10">Whole body</tissue>
    </source>
</reference>
<feature type="transmembrane region" description="Helical" evidence="8">
    <location>
        <begin position="251"/>
        <end position="276"/>
    </location>
</feature>
<keyword evidence="2" id="KW-0813">Transport</keyword>
<evidence type="ECO:0000256" key="8">
    <source>
        <dbReference type="SAM" id="Phobius"/>
    </source>
</evidence>
<keyword evidence="6 8" id="KW-1133">Transmembrane helix</keyword>
<feature type="transmembrane region" description="Helical" evidence="8">
    <location>
        <begin position="318"/>
        <end position="337"/>
    </location>
</feature>
<dbReference type="InterPro" id="IPR005829">
    <property type="entry name" value="Sugar_transporter_CS"/>
</dbReference>
<dbReference type="FunFam" id="1.20.1250.20:FF:000218">
    <property type="entry name" value="facilitated trehalose transporter Tret1"/>
    <property type="match status" value="1"/>
</dbReference>
<comment type="caution">
    <text evidence="10">The sequence shown here is derived from an EMBL/GenBank/DDBJ whole genome shotgun (WGS) entry which is preliminary data.</text>
</comment>
<gene>
    <name evidence="10" type="ORF">WA026_003282</name>
</gene>
<sequence>MRIFENSMRFRMFLSVFLGSSMMIITGCNLVWASPLIKKLKSKEESPLGIALDEDEASFLTALSVLGSIAGCIIFGALAQRMSRRLLLAIVCVPFLIHYIIMAVAKVLWLYFIARFICGAAIGGVITLLPPYICEIADPKIRGKLCVSIGLCKNIGTLITYSVGPYISFYWYHMILALMPITFSILFYLFALESPYYMFLSSPDDATRILRELTGKQDVTSEIGEIKRGIHNISKEDFLSTFKSSATLRSVLTGMGLSLFTQFSGYLVLMSFAVFVFDEAGGSFSSEVDTILIAVTELITSVFAPTVTDHLQRKTQFILSYSIAGLCHSIIGAYFIIQGQGVDVSNLGSIPLLCIAGYFVMYDLGMGILTQTILGELFPPAVKSTAVALCQIVASSVGFILTISFTRVEKLIGTGETFWIFAIFSFCGAIFVKLRLVETRGKTLEQVQDHIHKS</sequence>
<dbReference type="EMBL" id="JARQZJ010000001">
    <property type="protein sequence ID" value="KAK9869528.1"/>
    <property type="molecule type" value="Genomic_DNA"/>
</dbReference>
<evidence type="ECO:0000256" key="1">
    <source>
        <dbReference type="ARBA" id="ARBA00004651"/>
    </source>
</evidence>
<feature type="transmembrane region" description="Helical" evidence="8">
    <location>
        <begin position="386"/>
        <end position="406"/>
    </location>
</feature>
<feature type="transmembrane region" description="Helical" evidence="8">
    <location>
        <begin position="349"/>
        <end position="374"/>
    </location>
</feature>
<organism evidence="10 11">
    <name type="scientific">Henosepilachna vigintioctopunctata</name>
    <dbReference type="NCBI Taxonomy" id="420089"/>
    <lineage>
        <taxon>Eukaryota</taxon>
        <taxon>Metazoa</taxon>
        <taxon>Ecdysozoa</taxon>
        <taxon>Arthropoda</taxon>
        <taxon>Hexapoda</taxon>
        <taxon>Insecta</taxon>
        <taxon>Pterygota</taxon>
        <taxon>Neoptera</taxon>
        <taxon>Endopterygota</taxon>
        <taxon>Coleoptera</taxon>
        <taxon>Polyphaga</taxon>
        <taxon>Cucujiformia</taxon>
        <taxon>Coccinelloidea</taxon>
        <taxon>Coccinellidae</taxon>
        <taxon>Epilachninae</taxon>
        <taxon>Epilachnini</taxon>
        <taxon>Henosepilachna</taxon>
    </lineage>
</organism>
<evidence type="ECO:0000256" key="4">
    <source>
        <dbReference type="ARBA" id="ARBA00022597"/>
    </source>
</evidence>
<proteinExistence type="predicted"/>
<evidence type="ECO:0000256" key="5">
    <source>
        <dbReference type="ARBA" id="ARBA00022692"/>
    </source>
</evidence>
<feature type="transmembrane region" description="Helical" evidence="8">
    <location>
        <begin position="418"/>
        <end position="436"/>
    </location>
</feature>
<comment type="subcellular location">
    <subcellularLocation>
        <location evidence="1">Cell membrane</location>
        <topology evidence="1">Multi-pass membrane protein</topology>
    </subcellularLocation>
</comment>
<dbReference type="Proteomes" id="UP001431783">
    <property type="component" value="Unassembled WGS sequence"/>
</dbReference>
<evidence type="ECO:0000256" key="3">
    <source>
        <dbReference type="ARBA" id="ARBA00022475"/>
    </source>
</evidence>
<keyword evidence="3" id="KW-1003">Cell membrane</keyword>
<dbReference type="AlphaFoldDB" id="A0AAW1TJ93"/>
<evidence type="ECO:0000256" key="2">
    <source>
        <dbReference type="ARBA" id="ARBA00022448"/>
    </source>
</evidence>
<evidence type="ECO:0000313" key="11">
    <source>
        <dbReference type="Proteomes" id="UP001431783"/>
    </source>
</evidence>
<keyword evidence="4" id="KW-0762">Sugar transport</keyword>
<feature type="transmembrane region" description="Helical" evidence="8">
    <location>
        <begin position="86"/>
        <end position="105"/>
    </location>
</feature>
<dbReference type="InterPro" id="IPR036259">
    <property type="entry name" value="MFS_trans_sf"/>
</dbReference>
<evidence type="ECO:0000256" key="7">
    <source>
        <dbReference type="ARBA" id="ARBA00023136"/>
    </source>
</evidence>